<dbReference type="Proteomes" id="UP000753961">
    <property type="component" value="Unassembled WGS sequence"/>
</dbReference>
<dbReference type="EMBL" id="JAHVHU010000002">
    <property type="protein sequence ID" value="MBY5956825.1"/>
    <property type="molecule type" value="Genomic_DNA"/>
</dbReference>
<evidence type="ECO:0000313" key="4">
    <source>
        <dbReference type="Proteomes" id="UP000753961"/>
    </source>
</evidence>
<dbReference type="AlphaFoldDB" id="A0A953HR26"/>
<organism evidence="3 4">
    <name type="scientific">Membranihabitans marinus</name>
    <dbReference type="NCBI Taxonomy" id="1227546"/>
    <lineage>
        <taxon>Bacteria</taxon>
        <taxon>Pseudomonadati</taxon>
        <taxon>Bacteroidota</taxon>
        <taxon>Saprospiria</taxon>
        <taxon>Saprospirales</taxon>
        <taxon>Saprospiraceae</taxon>
        <taxon>Membranihabitans</taxon>
    </lineage>
</organism>
<feature type="compositionally biased region" description="Low complexity" evidence="1">
    <location>
        <begin position="393"/>
        <end position="406"/>
    </location>
</feature>
<dbReference type="InterPro" id="IPR007557">
    <property type="entry name" value="PSP1_C"/>
</dbReference>
<dbReference type="PROSITE" id="PS51411">
    <property type="entry name" value="PSP1_C"/>
    <property type="match status" value="1"/>
</dbReference>
<feature type="compositionally biased region" description="Basic residues" evidence="1">
    <location>
        <begin position="368"/>
        <end position="392"/>
    </location>
</feature>
<gene>
    <name evidence="3" type="ORF">KUV50_01670</name>
</gene>
<name>A0A953HR26_9BACT</name>
<dbReference type="PANTHER" id="PTHR43830:SF3">
    <property type="entry name" value="PROTEIN PSP1"/>
    <property type="match status" value="1"/>
</dbReference>
<dbReference type="PANTHER" id="PTHR43830">
    <property type="entry name" value="PROTEIN PSP1"/>
    <property type="match status" value="1"/>
</dbReference>
<comment type="caution">
    <text evidence="3">The sequence shown here is derived from an EMBL/GenBank/DDBJ whole genome shotgun (WGS) entry which is preliminary data.</text>
</comment>
<accession>A0A953HR26</accession>
<dbReference type="GO" id="GO:0005737">
    <property type="term" value="C:cytoplasm"/>
    <property type="evidence" value="ECO:0007669"/>
    <property type="project" value="TreeGrafter"/>
</dbReference>
<dbReference type="InterPro" id="IPR047767">
    <property type="entry name" value="PSP1-like"/>
</dbReference>
<proteinExistence type="predicted"/>
<evidence type="ECO:0000256" key="1">
    <source>
        <dbReference type="SAM" id="MobiDB-lite"/>
    </source>
</evidence>
<evidence type="ECO:0000313" key="3">
    <source>
        <dbReference type="EMBL" id="MBY5956825.1"/>
    </source>
</evidence>
<feature type="compositionally biased region" description="Basic and acidic residues" evidence="1">
    <location>
        <begin position="345"/>
        <end position="356"/>
    </location>
</feature>
<keyword evidence="4" id="KW-1185">Reference proteome</keyword>
<protein>
    <recommendedName>
        <fullName evidence="2">PSP1 C-terminal domain-containing protein</fullName>
    </recommendedName>
</protein>
<dbReference type="NCBIfam" id="NF041131">
    <property type="entry name" value="RicT_YaaT_fam"/>
    <property type="match status" value="1"/>
</dbReference>
<dbReference type="Pfam" id="PF04468">
    <property type="entry name" value="PSP1"/>
    <property type="match status" value="1"/>
</dbReference>
<reference evidence="3" key="1">
    <citation type="submission" date="2021-06" db="EMBL/GenBank/DDBJ databases">
        <title>44 bacteria genomes isolated from Dapeng, Shenzhen.</title>
        <authorList>
            <person name="Zheng W."/>
            <person name="Yu S."/>
            <person name="Huang Y."/>
        </authorList>
    </citation>
    <scope>NUCLEOTIDE SEQUENCE</scope>
    <source>
        <strain evidence="3">DP5N28-2</strain>
    </source>
</reference>
<feature type="region of interest" description="Disordered" evidence="1">
    <location>
        <begin position="345"/>
        <end position="406"/>
    </location>
</feature>
<feature type="domain" description="PSP1 C-terminal" evidence="2">
    <location>
        <begin position="113"/>
        <end position="198"/>
    </location>
</feature>
<evidence type="ECO:0000259" key="2">
    <source>
        <dbReference type="PROSITE" id="PS51411"/>
    </source>
</evidence>
<sequence length="406" mass="46439">MGCESCGSGGGTPKGCQSNGTCGTDGCNKLNTFDWLTTYDISDNDGFDLVEVSFKKGNHKYFYHKPQRVPAQTGDMVTVDAGTGYNVGRISLSGELVRLQMKKKKVSPDNKFYRVIRPATERDLESLKHARELEKRTMVRARAIARSLDLDMKISDVEYQADMKKAIFYFIANGRVDFRELIKQYAREFHIKVEMRQIGSRQESALVGGIGSCGRELCCSTWLTNFSSVTTSAARYQNLALNQSKLTGQCGRLKCCLNYELDMYIESLKKYPTKARYLKTKQGKADLIKTDIFKKVMYYGYKDKNGRYNVIMLDPITVQSIYEANKRKEYPDEFEEKKYFKETTVEEPEHQFEKDLTGVIELPDEKPRKRRSRGNRKGSKPKGRRSKSKRNRNSGPKNKGGNSRKK</sequence>
<dbReference type="RefSeq" id="WP_222578345.1">
    <property type="nucleotide sequence ID" value="NZ_JAHVHU010000002.1"/>
</dbReference>